<protein>
    <recommendedName>
        <fullName evidence="5">Actin cytoskeleton-regulatory complex protein SLA1</fullName>
    </recommendedName>
</protein>
<feature type="compositionally biased region" description="Basic and acidic residues" evidence="14">
    <location>
        <begin position="501"/>
        <end position="517"/>
    </location>
</feature>
<evidence type="ECO:0000256" key="13">
    <source>
        <dbReference type="PROSITE-ProRule" id="PRU00192"/>
    </source>
</evidence>
<dbReference type="CDD" id="cd11773">
    <property type="entry name" value="SH3_Sla1p_1"/>
    <property type="match status" value="1"/>
</dbReference>
<dbReference type="InterPro" id="IPR007131">
    <property type="entry name" value="SHD1"/>
</dbReference>
<organism evidence="16 17">
    <name type="scientific">Grifola frondosa</name>
    <name type="common">Maitake</name>
    <name type="synonym">Polyporus frondosus</name>
    <dbReference type="NCBI Taxonomy" id="5627"/>
    <lineage>
        <taxon>Eukaryota</taxon>
        <taxon>Fungi</taxon>
        <taxon>Dikarya</taxon>
        <taxon>Basidiomycota</taxon>
        <taxon>Agaricomycotina</taxon>
        <taxon>Agaricomycetes</taxon>
        <taxon>Polyporales</taxon>
        <taxon>Grifolaceae</taxon>
        <taxon>Grifola</taxon>
    </lineage>
</organism>
<gene>
    <name evidence="16" type="primary">sla1_1</name>
    <name evidence="16" type="ORF">A0H81_03824</name>
</gene>
<dbReference type="GO" id="GO:0030479">
    <property type="term" value="C:actin cortical patch"/>
    <property type="evidence" value="ECO:0007669"/>
    <property type="project" value="UniProtKB-SubCell"/>
</dbReference>
<dbReference type="GO" id="GO:0043130">
    <property type="term" value="F:ubiquitin binding"/>
    <property type="evidence" value="ECO:0007669"/>
    <property type="project" value="InterPro"/>
</dbReference>
<dbReference type="Pfam" id="PF00018">
    <property type="entry name" value="SH3_1"/>
    <property type="match status" value="3"/>
</dbReference>
<comment type="similarity">
    <text evidence="4">Belongs to the SLA1 family.</text>
</comment>
<evidence type="ECO:0000256" key="6">
    <source>
        <dbReference type="ARBA" id="ARBA00022443"/>
    </source>
</evidence>
<dbReference type="Gene3D" id="2.30.30.700">
    <property type="entry name" value="SLA1 homology domain 1"/>
    <property type="match status" value="1"/>
</dbReference>
<evidence type="ECO:0000256" key="1">
    <source>
        <dbReference type="ARBA" id="ARBA00004125"/>
    </source>
</evidence>
<keyword evidence="8" id="KW-0254">Endocytosis</keyword>
<dbReference type="Pfam" id="PF24081">
    <property type="entry name" value="PH_SLA1"/>
    <property type="match status" value="1"/>
</dbReference>
<dbReference type="InterPro" id="IPR013761">
    <property type="entry name" value="SAM/pointed_sf"/>
</dbReference>
<evidence type="ECO:0000256" key="2">
    <source>
        <dbReference type="ARBA" id="ARBA00004134"/>
    </source>
</evidence>
<feature type="region of interest" description="Disordered" evidence="14">
    <location>
        <begin position="390"/>
        <end position="517"/>
    </location>
</feature>
<evidence type="ECO:0000256" key="9">
    <source>
        <dbReference type="ARBA" id="ARBA00022753"/>
    </source>
</evidence>
<evidence type="ECO:0000313" key="16">
    <source>
        <dbReference type="EMBL" id="OBZ77078.1"/>
    </source>
</evidence>
<feature type="domain" description="SH3" evidence="15">
    <location>
        <begin position="7"/>
        <end position="75"/>
    </location>
</feature>
<feature type="region of interest" description="Disordered" evidence="14">
    <location>
        <begin position="667"/>
        <end position="715"/>
    </location>
</feature>
<dbReference type="GO" id="GO:0000147">
    <property type="term" value="P:actin cortical patch assembly"/>
    <property type="evidence" value="ECO:0007669"/>
    <property type="project" value="TreeGrafter"/>
</dbReference>
<name>A0A1C7MJW5_GRIFR</name>
<dbReference type="GO" id="GO:0005634">
    <property type="term" value="C:nucleus"/>
    <property type="evidence" value="ECO:0007669"/>
    <property type="project" value="TreeGrafter"/>
</dbReference>
<evidence type="ECO:0000256" key="7">
    <source>
        <dbReference type="ARBA" id="ARBA00022475"/>
    </source>
</evidence>
<keyword evidence="10" id="KW-0472">Membrane</keyword>
<keyword evidence="9" id="KW-0967">Endosome</keyword>
<dbReference type="InterPro" id="IPR001452">
    <property type="entry name" value="SH3_domain"/>
</dbReference>
<dbReference type="GO" id="GO:0030833">
    <property type="term" value="P:regulation of actin filament polymerization"/>
    <property type="evidence" value="ECO:0007669"/>
    <property type="project" value="TreeGrafter"/>
</dbReference>
<evidence type="ECO:0000256" key="8">
    <source>
        <dbReference type="ARBA" id="ARBA00022583"/>
    </source>
</evidence>
<keyword evidence="7" id="KW-1003">Cell membrane</keyword>
<keyword evidence="12" id="KW-0963">Cytoplasm</keyword>
<dbReference type="GO" id="GO:0006897">
    <property type="term" value="P:endocytosis"/>
    <property type="evidence" value="ECO:0007669"/>
    <property type="project" value="UniProtKB-KW"/>
</dbReference>
<proteinExistence type="inferred from homology"/>
<evidence type="ECO:0000256" key="12">
    <source>
        <dbReference type="ARBA" id="ARBA00023212"/>
    </source>
</evidence>
<dbReference type="GO" id="GO:0030674">
    <property type="term" value="F:protein-macromolecule adaptor activity"/>
    <property type="evidence" value="ECO:0007669"/>
    <property type="project" value="InterPro"/>
</dbReference>
<dbReference type="GO" id="GO:0005886">
    <property type="term" value="C:plasma membrane"/>
    <property type="evidence" value="ECO:0007669"/>
    <property type="project" value="UniProtKB-SubCell"/>
</dbReference>
<dbReference type="OrthoDB" id="5971719at2759"/>
<accession>A0A1C7MJW5</accession>
<dbReference type="GO" id="GO:0003779">
    <property type="term" value="F:actin binding"/>
    <property type="evidence" value="ECO:0007669"/>
    <property type="project" value="UniProtKB-KW"/>
</dbReference>
<keyword evidence="12" id="KW-0206">Cytoskeleton</keyword>
<dbReference type="CDD" id="cd00174">
    <property type="entry name" value="SH3"/>
    <property type="match status" value="1"/>
</dbReference>
<dbReference type="PANTHER" id="PTHR15735">
    <property type="entry name" value="FCH AND DOUBLE SH3 DOMAINS PROTEIN"/>
    <property type="match status" value="1"/>
</dbReference>
<dbReference type="Proteomes" id="UP000092993">
    <property type="component" value="Unassembled WGS sequence"/>
</dbReference>
<keyword evidence="11" id="KW-0009">Actin-binding</keyword>
<reference evidence="16 17" key="1">
    <citation type="submission" date="2016-03" db="EMBL/GenBank/DDBJ databases">
        <title>Whole genome sequencing of Grifola frondosa 9006-11.</title>
        <authorList>
            <person name="Min B."/>
            <person name="Park H."/>
            <person name="Kim J.-G."/>
            <person name="Cho H."/>
            <person name="Oh Y.-L."/>
            <person name="Kong W.-S."/>
            <person name="Choi I.-G."/>
        </authorList>
    </citation>
    <scope>NUCLEOTIDE SEQUENCE [LARGE SCALE GENOMIC DNA]</scope>
    <source>
        <strain evidence="16 17">9006-11</strain>
    </source>
</reference>
<dbReference type="GO" id="GO:0042802">
    <property type="term" value="F:identical protein binding"/>
    <property type="evidence" value="ECO:0007669"/>
    <property type="project" value="InterPro"/>
</dbReference>
<evidence type="ECO:0000256" key="3">
    <source>
        <dbReference type="ARBA" id="ARBA00004413"/>
    </source>
</evidence>
<dbReference type="AlphaFoldDB" id="A0A1C7MJW5"/>
<dbReference type="InterPro" id="IPR036028">
    <property type="entry name" value="SH3-like_dom_sf"/>
</dbReference>
<evidence type="ECO:0000313" key="17">
    <source>
        <dbReference type="Proteomes" id="UP000092993"/>
    </source>
</evidence>
<dbReference type="PRINTS" id="PR00452">
    <property type="entry name" value="SH3DOMAIN"/>
</dbReference>
<dbReference type="Gene3D" id="2.30.30.40">
    <property type="entry name" value="SH3 Domains"/>
    <property type="match status" value="3"/>
</dbReference>
<comment type="caution">
    <text evidence="16">The sequence shown here is derived from an EMBL/GenBank/DDBJ whole genome shotgun (WGS) entry which is preliminary data.</text>
</comment>
<comment type="subcellular location">
    <subcellularLocation>
        <location evidence="3">Cell membrane</location>
        <topology evidence="3">Peripheral membrane protein</topology>
        <orientation evidence="3">Cytoplasmic side</orientation>
    </subcellularLocation>
    <subcellularLocation>
        <location evidence="2">Cytoplasm</location>
        <location evidence="2">Cytoskeleton</location>
        <location evidence="2">Actin patch</location>
    </subcellularLocation>
    <subcellularLocation>
        <location evidence="1">Endosome membrane</location>
        <topology evidence="1">Peripheral membrane protein</topology>
        <orientation evidence="1">Cytoplasmic side</orientation>
    </subcellularLocation>
</comment>
<keyword evidence="17" id="KW-1185">Reference proteome</keyword>
<evidence type="ECO:0000256" key="11">
    <source>
        <dbReference type="ARBA" id="ARBA00023203"/>
    </source>
</evidence>
<feature type="region of interest" description="Disordered" evidence="14">
    <location>
        <begin position="125"/>
        <end position="155"/>
    </location>
</feature>
<evidence type="ECO:0000259" key="15">
    <source>
        <dbReference type="PROSITE" id="PS50002"/>
    </source>
</evidence>
<dbReference type="STRING" id="5627.A0A1C7MJW5"/>
<feature type="compositionally biased region" description="Polar residues" evidence="14">
    <location>
        <begin position="125"/>
        <end position="140"/>
    </location>
</feature>
<feature type="compositionally biased region" description="Low complexity" evidence="14">
    <location>
        <begin position="483"/>
        <end position="500"/>
    </location>
</feature>
<dbReference type="GO" id="GO:0010008">
    <property type="term" value="C:endosome membrane"/>
    <property type="evidence" value="ECO:0007669"/>
    <property type="project" value="UniProtKB-SubCell"/>
</dbReference>
<evidence type="ECO:0000256" key="5">
    <source>
        <dbReference type="ARBA" id="ARBA00020357"/>
    </source>
</evidence>
<dbReference type="EMBL" id="LUGG01000003">
    <property type="protein sequence ID" value="OBZ77078.1"/>
    <property type="molecule type" value="Genomic_DNA"/>
</dbReference>
<feature type="compositionally biased region" description="Basic and acidic residues" evidence="14">
    <location>
        <begin position="391"/>
        <end position="433"/>
    </location>
</feature>
<dbReference type="Pfam" id="PF03983">
    <property type="entry name" value="SHD1"/>
    <property type="match status" value="1"/>
</dbReference>
<dbReference type="InterPro" id="IPR035800">
    <property type="entry name" value="Sla1_SH3_1"/>
</dbReference>
<sequence>MATDQEHYLAVLKASYDYDPQPDAEDELAIKQDQLLFLLERIDEDWWKVKVKADTQEEDGASGLVPSAYVEAAEPTSVVKVLYDYEAAQLTELTVKEDEILNVYVKDDDWFLVQNLFILSLQTTGSNETPAPASTSSISQIVVPDSPPRARPASTYVDPADRVAAAPMKTQADSIQTWAVSEVDKKGKKKKGTLGVGNGAMFFASESDKTPVQQWKTSDIQSVKIEKSKHVHIEVGGADAISLHYHAGGKDTAEAIVAKLESSRSISGTSTSPSLLRRSPPSVRAAALRNKDEVEEQETPIHVDPADGEAAVVLYDFTADGEDELTVHEEEHLIVLERDNDEWWKCRNATGAEGVVPASYVELVSGGHAGASAAVVIADHTEDASAIATRAAEEAEKRAEAQRREEARTKAERDREEKEREKERKKMEAEQRAKAAAAAAEADRKRREREREKQKEKERAAAEEEAQRKNQAQRESAESSGQPSRSRPNRDSSSGAGRSSTDSRRGPPSENLREWHDRTGQFRVDAAFLGFANGKLRLHKVNGVVIEVPSEKMSAEDMRYVEKLTAKKSSPPRKSSDDDEPLELRRRSLVPEAARSSASKPPQKKGPSIDWFEFFLNAGCDVDDCTRYASSFERDKIDEALLPDITESTMRSLGLREGDIIRVKKAIDQRQPKGGSSNNDQLHRDEELARQLQAEETGGSTRQPARIYSLAPTGR</sequence>
<evidence type="ECO:0000256" key="10">
    <source>
        <dbReference type="ARBA" id="ARBA00023136"/>
    </source>
</evidence>
<dbReference type="SMART" id="SM00326">
    <property type="entry name" value="SH3"/>
    <property type="match status" value="3"/>
</dbReference>
<dbReference type="InterPro" id="IPR056996">
    <property type="entry name" value="PH_SLA1"/>
</dbReference>
<dbReference type="PROSITE" id="PS50002">
    <property type="entry name" value="SH3"/>
    <property type="match status" value="2"/>
</dbReference>
<evidence type="ECO:0000256" key="4">
    <source>
        <dbReference type="ARBA" id="ARBA00007948"/>
    </source>
</evidence>
<dbReference type="PANTHER" id="PTHR15735:SF19">
    <property type="entry name" value="ACTIN CYTOSKELETON-REGULATORY COMPLEX PROTEIN SLA1"/>
    <property type="match status" value="1"/>
</dbReference>
<dbReference type="Gene3D" id="1.10.150.50">
    <property type="entry name" value="Transcription Factor, Ets-1"/>
    <property type="match status" value="1"/>
</dbReference>
<keyword evidence="6 13" id="KW-0728">SH3 domain</keyword>
<evidence type="ECO:0000256" key="14">
    <source>
        <dbReference type="SAM" id="MobiDB-lite"/>
    </source>
</evidence>
<feature type="domain" description="SH3" evidence="15">
    <location>
        <begin position="306"/>
        <end position="366"/>
    </location>
</feature>
<dbReference type="SUPFAM" id="SSF50044">
    <property type="entry name" value="SH3-domain"/>
    <property type="match status" value="3"/>
</dbReference>
<feature type="compositionally biased region" description="Basic and acidic residues" evidence="14">
    <location>
        <begin position="441"/>
        <end position="468"/>
    </location>
</feature>
<feature type="region of interest" description="Disordered" evidence="14">
    <location>
        <begin position="564"/>
        <end position="583"/>
    </location>
</feature>
<dbReference type="OMA" id="MTIGIPM"/>